<keyword evidence="1" id="KW-0378">Hydrolase</keyword>
<protein>
    <submittedName>
        <fullName evidence="1">HNH endonuclease</fullName>
    </submittedName>
</protein>
<gene>
    <name evidence="1" type="ordered locus">Fleli_2427</name>
</gene>
<accession>I4ALF9</accession>
<dbReference type="STRING" id="880071.Fleli_2427"/>
<dbReference type="Proteomes" id="UP000006054">
    <property type="component" value="Chromosome"/>
</dbReference>
<dbReference type="eggNOG" id="COG1403">
    <property type="taxonomic scope" value="Bacteria"/>
</dbReference>
<dbReference type="GO" id="GO:0004519">
    <property type="term" value="F:endonuclease activity"/>
    <property type="evidence" value="ECO:0007669"/>
    <property type="project" value="UniProtKB-KW"/>
</dbReference>
<dbReference type="AlphaFoldDB" id="I4ALF9"/>
<dbReference type="RefSeq" id="WP_014798231.1">
    <property type="nucleotide sequence ID" value="NC_018018.1"/>
</dbReference>
<organism evidence="1 2">
    <name type="scientific">Bernardetia litoralis (strain ATCC 23117 / DSM 6794 / NBRC 15988 / NCIMB 1366 / Fx l1 / Sio-4)</name>
    <name type="common">Flexibacter litoralis</name>
    <dbReference type="NCBI Taxonomy" id="880071"/>
    <lineage>
        <taxon>Bacteria</taxon>
        <taxon>Pseudomonadati</taxon>
        <taxon>Bacteroidota</taxon>
        <taxon>Cytophagia</taxon>
        <taxon>Cytophagales</taxon>
        <taxon>Bernardetiaceae</taxon>
        <taxon>Bernardetia</taxon>
    </lineage>
</organism>
<name>I4ALF9_BERLS</name>
<keyword evidence="2" id="KW-1185">Reference proteome</keyword>
<keyword evidence="1" id="KW-0540">Nuclease</keyword>
<proteinExistence type="predicted"/>
<dbReference type="HOGENOM" id="CLU_920552_0_0_10"/>
<reference evidence="2" key="1">
    <citation type="submission" date="2012-06" db="EMBL/GenBank/DDBJ databases">
        <title>The complete genome of Flexibacter litoralis DSM 6794.</title>
        <authorList>
            <person name="Lucas S."/>
            <person name="Copeland A."/>
            <person name="Lapidus A."/>
            <person name="Glavina del Rio T."/>
            <person name="Dalin E."/>
            <person name="Tice H."/>
            <person name="Bruce D."/>
            <person name="Goodwin L."/>
            <person name="Pitluck S."/>
            <person name="Peters L."/>
            <person name="Ovchinnikova G."/>
            <person name="Lu M."/>
            <person name="Kyrpides N."/>
            <person name="Mavromatis K."/>
            <person name="Ivanova N."/>
            <person name="Brettin T."/>
            <person name="Detter J.C."/>
            <person name="Han C."/>
            <person name="Larimer F."/>
            <person name="Land M."/>
            <person name="Hauser L."/>
            <person name="Markowitz V."/>
            <person name="Cheng J.-F."/>
            <person name="Hugenholtz P."/>
            <person name="Woyke T."/>
            <person name="Wu D."/>
            <person name="Spring S."/>
            <person name="Lang E."/>
            <person name="Kopitz M."/>
            <person name="Brambilla E."/>
            <person name="Klenk H.-P."/>
            <person name="Eisen J.A."/>
        </authorList>
    </citation>
    <scope>NUCLEOTIDE SEQUENCE [LARGE SCALE GENOMIC DNA]</scope>
    <source>
        <strain evidence="2">ATCC 23117 / DSM 6794 / NBRC 15988 / NCIMB 1366 / Sio-4</strain>
    </source>
</reference>
<dbReference type="KEGG" id="fli:Fleli_2427"/>
<keyword evidence="1" id="KW-0255">Endonuclease</keyword>
<dbReference type="OrthoDB" id="581874at2"/>
<sequence>MAKSKRPSIPTHIKRSVMMKSLGVCCVCKERGLGTNLHHIDSNPFNNSEENIAVICVKEHDQHHRPNAYDNSKHLELGEDKIRELKIEWENTVAECQKENPKVIAVTNVYGTYENIHSVRFFLQNIEGKIIYERIYHLLTGTLEQWTDNIINEVVWLGEKVKLSIINQPLKVEYCPCCTKSLIDVLDKNVMIRLTANDWKEKSISTIYINPSNPSLALTIFYNEKLVFSCHLHKCNTHLHFVCDNYEERTPIKKQTNVRTQATEIINRIISTWEVERILIGTNNPDTPTLIDDFDLPNIWDK</sequence>
<dbReference type="EMBL" id="CP003345">
    <property type="protein sequence ID" value="AFM04794.1"/>
    <property type="molecule type" value="Genomic_DNA"/>
</dbReference>
<evidence type="ECO:0000313" key="1">
    <source>
        <dbReference type="EMBL" id="AFM04794.1"/>
    </source>
</evidence>
<evidence type="ECO:0000313" key="2">
    <source>
        <dbReference type="Proteomes" id="UP000006054"/>
    </source>
</evidence>